<evidence type="ECO:0000259" key="2">
    <source>
        <dbReference type="SMART" id="SM00014"/>
    </source>
</evidence>
<accession>A0A399T7E1</accession>
<feature type="domain" description="Phosphatidic acid phosphatase type 2/haloperoxidase" evidence="2">
    <location>
        <begin position="62"/>
        <end position="175"/>
    </location>
</feature>
<feature type="transmembrane region" description="Helical" evidence="1">
    <location>
        <begin position="29"/>
        <end position="51"/>
    </location>
</feature>
<evidence type="ECO:0000313" key="3">
    <source>
        <dbReference type="EMBL" id="RIJ50097.1"/>
    </source>
</evidence>
<dbReference type="OrthoDB" id="9789113at2"/>
<name>A0A399T7E1_9BACT</name>
<evidence type="ECO:0000313" key="4">
    <source>
        <dbReference type="Proteomes" id="UP000265926"/>
    </source>
</evidence>
<keyword evidence="1" id="KW-0812">Transmembrane</keyword>
<proteinExistence type="predicted"/>
<dbReference type="InterPro" id="IPR000326">
    <property type="entry name" value="PAP2/HPO"/>
</dbReference>
<dbReference type="PANTHER" id="PTHR14969:SF13">
    <property type="entry name" value="AT30094P"/>
    <property type="match status" value="1"/>
</dbReference>
<feature type="transmembrane region" description="Helical" evidence="1">
    <location>
        <begin position="136"/>
        <end position="154"/>
    </location>
</feature>
<reference evidence="3 4" key="1">
    <citation type="submission" date="2018-08" db="EMBL/GenBank/DDBJ databases">
        <title>Pallidiluteibacterium maritimus gen. nov., sp. nov., isolated from coastal sediment.</title>
        <authorList>
            <person name="Zhou L.Y."/>
        </authorList>
    </citation>
    <scope>NUCLEOTIDE SEQUENCE [LARGE SCALE GENOMIC DNA]</scope>
    <source>
        <strain evidence="3 4">XSD2</strain>
    </source>
</reference>
<dbReference type="InterPro" id="IPR036938">
    <property type="entry name" value="PAP2/HPO_sf"/>
</dbReference>
<dbReference type="RefSeq" id="WP_119436784.1">
    <property type="nucleotide sequence ID" value="NZ_QWGR01000002.1"/>
</dbReference>
<comment type="caution">
    <text evidence="3">The sequence shown here is derived from an EMBL/GenBank/DDBJ whole genome shotgun (WGS) entry which is preliminary data.</text>
</comment>
<dbReference type="EMBL" id="QWGR01000002">
    <property type="protein sequence ID" value="RIJ50097.1"/>
    <property type="molecule type" value="Genomic_DNA"/>
</dbReference>
<dbReference type="SMART" id="SM00014">
    <property type="entry name" value="acidPPc"/>
    <property type="match status" value="1"/>
</dbReference>
<dbReference type="PANTHER" id="PTHR14969">
    <property type="entry name" value="SPHINGOSINE-1-PHOSPHATE PHOSPHOHYDROLASE"/>
    <property type="match status" value="1"/>
</dbReference>
<keyword evidence="4" id="KW-1185">Reference proteome</keyword>
<feature type="transmembrane region" description="Helical" evidence="1">
    <location>
        <begin position="58"/>
        <end position="79"/>
    </location>
</feature>
<dbReference type="SUPFAM" id="SSF48317">
    <property type="entry name" value="Acid phosphatase/Vanadium-dependent haloperoxidase"/>
    <property type="match status" value="1"/>
</dbReference>
<feature type="transmembrane region" description="Helical" evidence="1">
    <location>
        <begin position="160"/>
        <end position="183"/>
    </location>
</feature>
<dbReference type="Gene3D" id="1.20.144.10">
    <property type="entry name" value="Phosphatidic acid phosphatase type 2/haloperoxidase"/>
    <property type="match status" value="2"/>
</dbReference>
<keyword evidence="1" id="KW-1133">Transmembrane helix</keyword>
<dbReference type="AlphaFoldDB" id="A0A399T7E1"/>
<feature type="transmembrane region" description="Helical" evidence="1">
    <location>
        <begin position="204"/>
        <end position="224"/>
    </location>
</feature>
<organism evidence="3 4">
    <name type="scientific">Maribellus luteus</name>
    <dbReference type="NCBI Taxonomy" id="2305463"/>
    <lineage>
        <taxon>Bacteria</taxon>
        <taxon>Pseudomonadati</taxon>
        <taxon>Bacteroidota</taxon>
        <taxon>Bacteroidia</taxon>
        <taxon>Marinilabiliales</taxon>
        <taxon>Prolixibacteraceae</taxon>
        <taxon>Maribellus</taxon>
    </lineage>
</organism>
<dbReference type="Pfam" id="PF01569">
    <property type="entry name" value="PAP2"/>
    <property type="match status" value="1"/>
</dbReference>
<sequence>MGFLGTILEWDKELFLYLNSFHNDFWDTVMMLVTRQETWFPFFAIILFYFVKNYRSKAILIVIGLALVVLGADQISGLMKAGFQRLRPVHDPAIEHLVHNVLRKGGMYGFVSAHAANSVAILVFTSLIFKQRGYTLLLFLWAAVFSYSRIYSGVHYPFDILGGTLLGVGVGLLVFKLVMFVENHFFYTRSPKIEKTALRGEESGIIWLVFTALVATVFIVAYLLHRYNYL</sequence>
<protein>
    <submittedName>
        <fullName evidence="3">Phosphatase PAP2 family protein</fullName>
    </submittedName>
</protein>
<gene>
    <name evidence="3" type="ORF">D1614_04955</name>
</gene>
<evidence type="ECO:0000256" key="1">
    <source>
        <dbReference type="SAM" id="Phobius"/>
    </source>
</evidence>
<feature type="transmembrane region" description="Helical" evidence="1">
    <location>
        <begin position="107"/>
        <end position="129"/>
    </location>
</feature>
<dbReference type="Proteomes" id="UP000265926">
    <property type="component" value="Unassembled WGS sequence"/>
</dbReference>
<keyword evidence="1" id="KW-0472">Membrane</keyword>